<comment type="caution">
    <text evidence="1">The sequence shown here is derived from an EMBL/GenBank/DDBJ whole genome shotgun (WGS) entry which is preliminary data.</text>
</comment>
<dbReference type="AlphaFoldDB" id="A0AAN8TKT6"/>
<proteinExistence type="predicted"/>
<keyword evidence="2" id="KW-1185">Reference proteome</keyword>
<evidence type="ECO:0000313" key="1">
    <source>
        <dbReference type="EMBL" id="KAK6786862.1"/>
    </source>
</evidence>
<gene>
    <name evidence="1" type="ORF">RDI58_015387</name>
</gene>
<organism evidence="1 2">
    <name type="scientific">Solanum bulbocastanum</name>
    <name type="common">Wild potato</name>
    <dbReference type="NCBI Taxonomy" id="147425"/>
    <lineage>
        <taxon>Eukaryota</taxon>
        <taxon>Viridiplantae</taxon>
        <taxon>Streptophyta</taxon>
        <taxon>Embryophyta</taxon>
        <taxon>Tracheophyta</taxon>
        <taxon>Spermatophyta</taxon>
        <taxon>Magnoliopsida</taxon>
        <taxon>eudicotyledons</taxon>
        <taxon>Gunneridae</taxon>
        <taxon>Pentapetalae</taxon>
        <taxon>asterids</taxon>
        <taxon>lamiids</taxon>
        <taxon>Solanales</taxon>
        <taxon>Solanaceae</taxon>
        <taxon>Solanoideae</taxon>
        <taxon>Solaneae</taxon>
        <taxon>Solanum</taxon>
    </lineage>
</organism>
<evidence type="ECO:0000313" key="2">
    <source>
        <dbReference type="Proteomes" id="UP001371456"/>
    </source>
</evidence>
<name>A0AAN8TKT6_SOLBU</name>
<protein>
    <submittedName>
        <fullName evidence="1">Uncharacterized protein</fullName>
    </submittedName>
</protein>
<accession>A0AAN8TKT6</accession>
<sequence>MNKYCVNDFKFQTEEVSRNK</sequence>
<dbReference type="Proteomes" id="UP001371456">
    <property type="component" value="Unassembled WGS sequence"/>
</dbReference>
<reference evidence="1 2" key="1">
    <citation type="submission" date="2024-02" db="EMBL/GenBank/DDBJ databases">
        <title>de novo genome assembly of Solanum bulbocastanum strain 11H21.</title>
        <authorList>
            <person name="Hosaka A.J."/>
        </authorList>
    </citation>
    <scope>NUCLEOTIDE SEQUENCE [LARGE SCALE GENOMIC DNA]</scope>
    <source>
        <tissue evidence="1">Young leaves</tissue>
    </source>
</reference>
<dbReference type="EMBL" id="JBANQN010000006">
    <property type="protein sequence ID" value="KAK6786862.1"/>
    <property type="molecule type" value="Genomic_DNA"/>
</dbReference>